<dbReference type="EMBL" id="MU003569">
    <property type="protein sequence ID" value="KAF2462643.1"/>
    <property type="molecule type" value="Genomic_DNA"/>
</dbReference>
<name>A0ACB6Q6X7_9PLEO</name>
<reference evidence="1" key="1">
    <citation type="journal article" date="2020" name="Stud. Mycol.">
        <title>101 Dothideomycetes genomes: a test case for predicting lifestyles and emergence of pathogens.</title>
        <authorList>
            <person name="Haridas S."/>
            <person name="Albert R."/>
            <person name="Binder M."/>
            <person name="Bloem J."/>
            <person name="Labutti K."/>
            <person name="Salamov A."/>
            <person name="Andreopoulos B."/>
            <person name="Baker S."/>
            <person name="Barry K."/>
            <person name="Bills G."/>
            <person name="Bluhm B."/>
            <person name="Cannon C."/>
            <person name="Castanera R."/>
            <person name="Culley D."/>
            <person name="Daum C."/>
            <person name="Ezra D."/>
            <person name="Gonzalez J."/>
            <person name="Henrissat B."/>
            <person name="Kuo A."/>
            <person name="Liang C."/>
            <person name="Lipzen A."/>
            <person name="Lutzoni F."/>
            <person name="Magnuson J."/>
            <person name="Mondo S."/>
            <person name="Nolan M."/>
            <person name="Ohm R."/>
            <person name="Pangilinan J."/>
            <person name="Park H.-J."/>
            <person name="Ramirez L."/>
            <person name="Alfaro M."/>
            <person name="Sun H."/>
            <person name="Tritt A."/>
            <person name="Yoshinaga Y."/>
            <person name="Zwiers L.-H."/>
            <person name="Turgeon B."/>
            <person name="Goodwin S."/>
            <person name="Spatafora J."/>
            <person name="Crous P."/>
            <person name="Grigoriev I."/>
        </authorList>
    </citation>
    <scope>NUCLEOTIDE SEQUENCE</scope>
    <source>
        <strain evidence="1">ATCC 200398</strain>
    </source>
</reference>
<evidence type="ECO:0000313" key="2">
    <source>
        <dbReference type="Proteomes" id="UP000799755"/>
    </source>
</evidence>
<feature type="non-terminal residue" evidence="1">
    <location>
        <position position="1"/>
    </location>
</feature>
<dbReference type="Proteomes" id="UP000799755">
    <property type="component" value="Unassembled WGS sequence"/>
</dbReference>
<evidence type="ECO:0000313" key="1">
    <source>
        <dbReference type="EMBL" id="KAF2462643.1"/>
    </source>
</evidence>
<keyword evidence="2" id="KW-1185">Reference proteome</keyword>
<gene>
    <name evidence="1" type="ORF">BDR25DRAFT_248353</name>
</gene>
<organism evidence="1 2">
    <name type="scientific">Lindgomyces ingoldianus</name>
    <dbReference type="NCBI Taxonomy" id="673940"/>
    <lineage>
        <taxon>Eukaryota</taxon>
        <taxon>Fungi</taxon>
        <taxon>Dikarya</taxon>
        <taxon>Ascomycota</taxon>
        <taxon>Pezizomycotina</taxon>
        <taxon>Dothideomycetes</taxon>
        <taxon>Pleosporomycetidae</taxon>
        <taxon>Pleosporales</taxon>
        <taxon>Lindgomycetaceae</taxon>
        <taxon>Lindgomyces</taxon>
    </lineage>
</organism>
<sequence>INRKDQEEKADQIQLMGEIYNKATRVLVWLGEDTNGEAELALNRIRSIALAEDNLPSSRTRGGAQ</sequence>
<comment type="caution">
    <text evidence="1">The sequence shown here is derived from an EMBL/GenBank/DDBJ whole genome shotgun (WGS) entry which is preliminary data.</text>
</comment>
<proteinExistence type="predicted"/>
<accession>A0ACB6Q6X7</accession>
<protein>
    <submittedName>
        <fullName evidence="1">Uncharacterized protein</fullName>
    </submittedName>
</protein>